<dbReference type="AlphaFoldDB" id="A0A9P5YQH5"/>
<comment type="caution">
    <text evidence="1">The sequence shown here is derived from an EMBL/GenBank/DDBJ whole genome shotgun (WGS) entry which is preliminary data.</text>
</comment>
<keyword evidence="2" id="KW-1185">Reference proteome</keyword>
<accession>A0A9P5YQH5</accession>
<evidence type="ECO:0000313" key="2">
    <source>
        <dbReference type="Proteomes" id="UP000807469"/>
    </source>
</evidence>
<dbReference type="OrthoDB" id="2788229at2759"/>
<evidence type="ECO:0000313" key="1">
    <source>
        <dbReference type="EMBL" id="KAF9473248.1"/>
    </source>
</evidence>
<evidence type="ECO:0008006" key="3">
    <source>
        <dbReference type="Google" id="ProtNLM"/>
    </source>
</evidence>
<reference evidence="1" key="1">
    <citation type="submission" date="2020-11" db="EMBL/GenBank/DDBJ databases">
        <authorList>
            <consortium name="DOE Joint Genome Institute"/>
            <person name="Ahrendt S."/>
            <person name="Riley R."/>
            <person name="Andreopoulos W."/>
            <person name="Labutti K."/>
            <person name="Pangilinan J."/>
            <person name="Ruiz-Duenas F.J."/>
            <person name="Barrasa J.M."/>
            <person name="Sanchez-Garcia M."/>
            <person name="Camarero S."/>
            <person name="Miyauchi S."/>
            <person name="Serrano A."/>
            <person name="Linde D."/>
            <person name="Babiker R."/>
            <person name="Drula E."/>
            <person name="Ayuso-Fernandez I."/>
            <person name="Pacheco R."/>
            <person name="Padilla G."/>
            <person name="Ferreira P."/>
            <person name="Barriuso J."/>
            <person name="Kellner H."/>
            <person name="Castanera R."/>
            <person name="Alfaro M."/>
            <person name="Ramirez L."/>
            <person name="Pisabarro A.G."/>
            <person name="Kuo A."/>
            <person name="Tritt A."/>
            <person name="Lipzen A."/>
            <person name="He G."/>
            <person name="Yan M."/>
            <person name="Ng V."/>
            <person name="Cullen D."/>
            <person name="Martin F."/>
            <person name="Rosso M.-N."/>
            <person name="Henrissat B."/>
            <person name="Hibbett D."/>
            <person name="Martinez A.T."/>
            <person name="Grigoriev I.V."/>
        </authorList>
    </citation>
    <scope>NUCLEOTIDE SEQUENCE</scope>
    <source>
        <strain evidence="1">CIRM-BRFM 674</strain>
    </source>
</reference>
<proteinExistence type="predicted"/>
<protein>
    <recommendedName>
        <fullName evidence="3">F-box domain-containing protein</fullName>
    </recommendedName>
</protein>
<organism evidence="1 2">
    <name type="scientific">Pholiota conissans</name>
    <dbReference type="NCBI Taxonomy" id="109636"/>
    <lineage>
        <taxon>Eukaryota</taxon>
        <taxon>Fungi</taxon>
        <taxon>Dikarya</taxon>
        <taxon>Basidiomycota</taxon>
        <taxon>Agaricomycotina</taxon>
        <taxon>Agaricomycetes</taxon>
        <taxon>Agaricomycetidae</taxon>
        <taxon>Agaricales</taxon>
        <taxon>Agaricineae</taxon>
        <taxon>Strophariaceae</taxon>
        <taxon>Pholiota</taxon>
    </lineage>
</organism>
<dbReference type="Proteomes" id="UP000807469">
    <property type="component" value="Unassembled WGS sequence"/>
</dbReference>
<dbReference type="EMBL" id="MU155458">
    <property type="protein sequence ID" value="KAF9473248.1"/>
    <property type="molecule type" value="Genomic_DNA"/>
</dbReference>
<gene>
    <name evidence="1" type="ORF">BDN70DRAFT_997743</name>
</gene>
<name>A0A9P5YQH5_9AGAR</name>
<sequence>MAPTLFPQEILDLFISTLVSDASESDLSAALKACALVSKSFSASAQAHLFSTIHLEYDFSNKATFRTVQNLREVLEGNQRLAANVRVFEVYFKNIKWSSITSWYGANVDEVALPSIMDVLARAQSPLSPFKFGSAEGSRRQIGKLNTLGLGGYNGHETAWSLLHSNFQRAWERLIIASPGLSTLRLRTIRQYPLNHIFFYIPQLQRLEMSQYTFNGFQDRLPRLPRRKSLSRIVPPRPRLLELKTDDSITETEMYGPQDTKASREIPNELFGSLEVVECYLVRSWPHVYVDIVSVCAQTIKLLKITSPRYTDMGLPIFDSLDLGTLPALRELVFELRHDVPYCWFRMPSVLDLLERSTPNTIHTLRIDILTDSPASQLQYGLPEFVQHPQTEIFERLDRILSGNSFAALVTLHVRLVWPALTLEIPKHNPTLLPIGVEFEDLMLRLPHTYEKLGVAK</sequence>